<keyword evidence="4 5" id="KW-0472">Membrane</keyword>
<name>A0A2A4YFV5_UNCAE</name>
<evidence type="ECO:0000256" key="2">
    <source>
        <dbReference type="ARBA" id="ARBA00022692"/>
    </source>
</evidence>
<evidence type="ECO:0000313" key="6">
    <source>
        <dbReference type="EMBL" id="PCI93500.1"/>
    </source>
</evidence>
<comment type="caution">
    <text evidence="6">The sequence shown here is derived from an EMBL/GenBank/DDBJ whole genome shotgun (WGS) entry which is preliminary data.</text>
</comment>
<dbReference type="AlphaFoldDB" id="A0A2A4YFV5"/>
<proteinExistence type="inferred from homology"/>
<gene>
    <name evidence="6" type="ORF">COB11_05265</name>
</gene>
<organism evidence="6 7">
    <name type="scientific">Aerophobetes bacterium</name>
    <dbReference type="NCBI Taxonomy" id="2030807"/>
    <lineage>
        <taxon>Bacteria</taxon>
        <taxon>Candidatus Aerophobota</taxon>
    </lineage>
</organism>
<evidence type="ECO:0000256" key="5">
    <source>
        <dbReference type="RuleBase" id="RU363041"/>
    </source>
</evidence>
<comment type="similarity">
    <text evidence="5">Belongs to the 4-toluene sulfonate uptake permease (TSUP) (TC 2.A.102) family.</text>
</comment>
<dbReference type="EMBL" id="NVUU01000060">
    <property type="protein sequence ID" value="PCI93500.1"/>
    <property type="molecule type" value="Genomic_DNA"/>
</dbReference>
<evidence type="ECO:0000256" key="3">
    <source>
        <dbReference type="ARBA" id="ARBA00022989"/>
    </source>
</evidence>
<feature type="non-terminal residue" evidence="6">
    <location>
        <position position="94"/>
    </location>
</feature>
<dbReference type="GO" id="GO:0005886">
    <property type="term" value="C:plasma membrane"/>
    <property type="evidence" value="ECO:0007669"/>
    <property type="project" value="UniProtKB-SubCell"/>
</dbReference>
<protein>
    <recommendedName>
        <fullName evidence="5">Probable membrane transporter protein</fullName>
    </recommendedName>
</protein>
<feature type="transmembrane region" description="Helical" evidence="5">
    <location>
        <begin position="14"/>
        <end position="31"/>
    </location>
</feature>
<comment type="subcellular location">
    <subcellularLocation>
        <location evidence="5">Cell membrane</location>
        <topology evidence="5">Multi-pass membrane protein</topology>
    </subcellularLocation>
    <subcellularLocation>
        <location evidence="1">Membrane</location>
        <topology evidence="1">Multi-pass membrane protein</topology>
    </subcellularLocation>
</comment>
<dbReference type="Proteomes" id="UP000217838">
    <property type="component" value="Unassembled WGS sequence"/>
</dbReference>
<feature type="transmembrane region" description="Helical" evidence="5">
    <location>
        <begin position="36"/>
        <end position="54"/>
    </location>
</feature>
<dbReference type="InterPro" id="IPR002781">
    <property type="entry name" value="TM_pro_TauE-like"/>
</dbReference>
<keyword evidence="2 5" id="KW-0812">Transmembrane</keyword>
<keyword evidence="5" id="KW-1003">Cell membrane</keyword>
<evidence type="ECO:0000256" key="4">
    <source>
        <dbReference type="ARBA" id="ARBA00023136"/>
    </source>
</evidence>
<dbReference type="Pfam" id="PF01925">
    <property type="entry name" value="TauE"/>
    <property type="match status" value="1"/>
</dbReference>
<reference evidence="7" key="1">
    <citation type="submission" date="2017-08" db="EMBL/GenBank/DDBJ databases">
        <title>A dynamic microbial community with high functional redundancy inhabits the cold, oxic subseafloor aquifer.</title>
        <authorList>
            <person name="Tully B.J."/>
            <person name="Wheat C.G."/>
            <person name="Glazer B.T."/>
            <person name="Huber J.A."/>
        </authorList>
    </citation>
    <scope>NUCLEOTIDE SEQUENCE [LARGE SCALE GENOMIC DNA]</scope>
</reference>
<evidence type="ECO:0000313" key="7">
    <source>
        <dbReference type="Proteomes" id="UP000217838"/>
    </source>
</evidence>
<sequence length="94" mass="10079">MAKGAVDLALLKTWLWPVLVGTLFGSVIAAYADGFWLKAVFSGVVTLVGIKLLFGKEDWVLAIDIPFGWLNNLIAWVMGMFSTLMGIGGGTFAV</sequence>
<evidence type="ECO:0000256" key="1">
    <source>
        <dbReference type="ARBA" id="ARBA00004141"/>
    </source>
</evidence>
<accession>A0A2A4YFV5</accession>
<feature type="transmembrane region" description="Helical" evidence="5">
    <location>
        <begin position="74"/>
        <end position="93"/>
    </location>
</feature>
<keyword evidence="3 5" id="KW-1133">Transmembrane helix</keyword>